<gene>
    <name evidence="1" type="ORF">EZS28_006429</name>
</gene>
<evidence type="ECO:0000313" key="1">
    <source>
        <dbReference type="EMBL" id="KAA6398043.1"/>
    </source>
</evidence>
<proteinExistence type="predicted"/>
<dbReference type="AlphaFoldDB" id="A0A5J4WTC2"/>
<comment type="caution">
    <text evidence="1">The sequence shown here is derived from an EMBL/GenBank/DDBJ whole genome shotgun (WGS) entry which is preliminary data.</text>
</comment>
<protein>
    <submittedName>
        <fullName evidence="1">Uncharacterized protein</fullName>
    </submittedName>
</protein>
<dbReference type="Proteomes" id="UP000324800">
    <property type="component" value="Unassembled WGS sequence"/>
</dbReference>
<sequence length="132" mass="15144">MVINDVDLNQEILNEEVNEIENYDITMKMKMNLMNYMENKIWIKEIEMEDGAEINCIFQCYQLKGKKELKMKEMEYDANINDVHPLGEIKSTSAPASINQAHAFSYPVQEAHIKGVNNLSSVEMALTDAPLD</sequence>
<reference evidence="1 2" key="1">
    <citation type="submission" date="2019-03" db="EMBL/GenBank/DDBJ databases">
        <title>Single cell metagenomics reveals metabolic interactions within the superorganism composed of flagellate Streblomastix strix and complex community of Bacteroidetes bacteria on its surface.</title>
        <authorList>
            <person name="Treitli S.C."/>
            <person name="Kolisko M."/>
            <person name="Husnik F."/>
            <person name="Keeling P."/>
            <person name="Hampl V."/>
        </authorList>
    </citation>
    <scope>NUCLEOTIDE SEQUENCE [LARGE SCALE GENOMIC DNA]</scope>
    <source>
        <strain evidence="1">ST1C</strain>
    </source>
</reference>
<dbReference type="EMBL" id="SNRW01001046">
    <property type="protein sequence ID" value="KAA6398043.1"/>
    <property type="molecule type" value="Genomic_DNA"/>
</dbReference>
<evidence type="ECO:0000313" key="2">
    <source>
        <dbReference type="Proteomes" id="UP000324800"/>
    </source>
</evidence>
<name>A0A5J4WTC2_9EUKA</name>
<organism evidence="1 2">
    <name type="scientific">Streblomastix strix</name>
    <dbReference type="NCBI Taxonomy" id="222440"/>
    <lineage>
        <taxon>Eukaryota</taxon>
        <taxon>Metamonada</taxon>
        <taxon>Preaxostyla</taxon>
        <taxon>Oxymonadida</taxon>
        <taxon>Streblomastigidae</taxon>
        <taxon>Streblomastix</taxon>
    </lineage>
</organism>
<accession>A0A5J4WTC2</accession>